<evidence type="ECO:0000313" key="4">
    <source>
        <dbReference type="Proteomes" id="UP001066276"/>
    </source>
</evidence>
<accession>A0AAV7WLC4</accession>
<evidence type="ECO:0000313" key="3">
    <source>
        <dbReference type="EMBL" id="KAJ1214864.1"/>
    </source>
</evidence>
<keyword evidence="2" id="KW-1133">Transmembrane helix</keyword>
<proteinExistence type="predicted"/>
<evidence type="ECO:0000256" key="2">
    <source>
        <dbReference type="SAM" id="Phobius"/>
    </source>
</evidence>
<gene>
    <name evidence="3" type="ORF">NDU88_002475</name>
</gene>
<reference evidence="3" key="1">
    <citation type="journal article" date="2022" name="bioRxiv">
        <title>Sequencing and chromosome-scale assembly of the giantPleurodeles waltlgenome.</title>
        <authorList>
            <person name="Brown T."/>
            <person name="Elewa A."/>
            <person name="Iarovenko S."/>
            <person name="Subramanian E."/>
            <person name="Araus A.J."/>
            <person name="Petzold A."/>
            <person name="Susuki M."/>
            <person name="Suzuki K.-i.T."/>
            <person name="Hayashi T."/>
            <person name="Toyoda A."/>
            <person name="Oliveira C."/>
            <person name="Osipova E."/>
            <person name="Leigh N.D."/>
            <person name="Simon A."/>
            <person name="Yun M.H."/>
        </authorList>
    </citation>
    <scope>NUCLEOTIDE SEQUENCE</scope>
    <source>
        <strain evidence="3">20211129_DDA</strain>
        <tissue evidence="3">Liver</tissue>
    </source>
</reference>
<dbReference type="AlphaFoldDB" id="A0AAV7WLC4"/>
<evidence type="ECO:0000256" key="1">
    <source>
        <dbReference type="SAM" id="MobiDB-lite"/>
    </source>
</evidence>
<feature type="region of interest" description="Disordered" evidence="1">
    <location>
        <begin position="85"/>
        <end position="105"/>
    </location>
</feature>
<dbReference type="Proteomes" id="UP001066276">
    <property type="component" value="Chromosome 1_1"/>
</dbReference>
<organism evidence="3 4">
    <name type="scientific">Pleurodeles waltl</name>
    <name type="common">Iberian ribbed newt</name>
    <dbReference type="NCBI Taxonomy" id="8319"/>
    <lineage>
        <taxon>Eukaryota</taxon>
        <taxon>Metazoa</taxon>
        <taxon>Chordata</taxon>
        <taxon>Craniata</taxon>
        <taxon>Vertebrata</taxon>
        <taxon>Euteleostomi</taxon>
        <taxon>Amphibia</taxon>
        <taxon>Batrachia</taxon>
        <taxon>Caudata</taxon>
        <taxon>Salamandroidea</taxon>
        <taxon>Salamandridae</taxon>
        <taxon>Pleurodelinae</taxon>
        <taxon>Pleurodeles</taxon>
    </lineage>
</organism>
<name>A0AAV7WLC4_PLEWA</name>
<sequence>MHRRVGAGYRGLELLDVLWALWLSHWAVTGLGAAGVPLLCTFIRYAAWGDWGSNIADKDTAQGSVSGSVAMGELDRVQTKLQFESRKTPKTRADGVQAPDRVLEGAPAESDADLKQILVIHAA</sequence>
<dbReference type="EMBL" id="JANPWB010000001">
    <property type="protein sequence ID" value="KAJ1214864.1"/>
    <property type="molecule type" value="Genomic_DNA"/>
</dbReference>
<keyword evidence="4" id="KW-1185">Reference proteome</keyword>
<keyword evidence="2" id="KW-0472">Membrane</keyword>
<keyword evidence="2" id="KW-0812">Transmembrane</keyword>
<comment type="caution">
    <text evidence="3">The sequence shown here is derived from an EMBL/GenBank/DDBJ whole genome shotgun (WGS) entry which is preliminary data.</text>
</comment>
<protein>
    <submittedName>
        <fullName evidence="3">Uncharacterized protein</fullName>
    </submittedName>
</protein>
<feature type="transmembrane region" description="Helical" evidence="2">
    <location>
        <begin position="20"/>
        <end position="43"/>
    </location>
</feature>